<dbReference type="SMART" id="SM00530">
    <property type="entry name" value="HTH_XRE"/>
    <property type="match status" value="1"/>
</dbReference>
<gene>
    <name evidence="2" type="ORF">QM524_01640</name>
</gene>
<feature type="domain" description="HTH cro/C1-type" evidence="1">
    <location>
        <begin position="8"/>
        <end position="61"/>
    </location>
</feature>
<dbReference type="InterPro" id="IPR010982">
    <property type="entry name" value="Lambda_DNA-bd_dom_sf"/>
</dbReference>
<sequence>MKNFSEKLKKALKAKGMTQGKLCEEIGMSMDGFKRMVDADNIKVKTLEQICEVLGVPLNYFLEIEPVKTEPVGFWKRLIEEATMEAQNWKIRAYQLEEQLGKSGNFKYVSRRQGVLASVA</sequence>
<dbReference type="Pfam" id="PF13443">
    <property type="entry name" value="HTH_26"/>
    <property type="match status" value="1"/>
</dbReference>
<proteinExistence type="predicted"/>
<dbReference type="Gene3D" id="1.10.260.40">
    <property type="entry name" value="lambda repressor-like DNA-binding domains"/>
    <property type="match status" value="1"/>
</dbReference>
<name>A0ABT6Y2V4_9BACT</name>
<accession>A0ABT6Y2V4</accession>
<reference evidence="2 3" key="1">
    <citation type="submission" date="2023-05" db="EMBL/GenBank/DDBJ databases">
        <title>Novel species of genus Flectobacillus isolated from stream in China.</title>
        <authorList>
            <person name="Lu H."/>
        </authorList>
    </citation>
    <scope>NUCLEOTIDE SEQUENCE [LARGE SCALE GENOMIC DNA]</scope>
    <source>
        <strain evidence="2 3">KCTC 42575</strain>
    </source>
</reference>
<dbReference type="Proteomes" id="UP001236507">
    <property type="component" value="Unassembled WGS sequence"/>
</dbReference>
<dbReference type="SUPFAM" id="SSF47413">
    <property type="entry name" value="lambda repressor-like DNA-binding domains"/>
    <property type="match status" value="1"/>
</dbReference>
<dbReference type="PROSITE" id="PS50943">
    <property type="entry name" value="HTH_CROC1"/>
    <property type="match status" value="1"/>
</dbReference>
<dbReference type="RefSeq" id="WP_166551005.1">
    <property type="nucleotide sequence ID" value="NZ_JASHIF010000002.1"/>
</dbReference>
<keyword evidence="3" id="KW-1185">Reference proteome</keyword>
<comment type="caution">
    <text evidence="2">The sequence shown here is derived from an EMBL/GenBank/DDBJ whole genome shotgun (WGS) entry which is preliminary data.</text>
</comment>
<evidence type="ECO:0000313" key="2">
    <source>
        <dbReference type="EMBL" id="MDI9857900.1"/>
    </source>
</evidence>
<dbReference type="EMBL" id="JASHIF010000002">
    <property type="protein sequence ID" value="MDI9857900.1"/>
    <property type="molecule type" value="Genomic_DNA"/>
</dbReference>
<protein>
    <submittedName>
        <fullName evidence="2">Helix-turn-helix domain-containing protein</fullName>
    </submittedName>
</protein>
<dbReference type="CDD" id="cd00093">
    <property type="entry name" value="HTH_XRE"/>
    <property type="match status" value="1"/>
</dbReference>
<dbReference type="InterPro" id="IPR001387">
    <property type="entry name" value="Cro/C1-type_HTH"/>
</dbReference>
<evidence type="ECO:0000259" key="1">
    <source>
        <dbReference type="PROSITE" id="PS50943"/>
    </source>
</evidence>
<organism evidence="2 3">
    <name type="scientific">Flectobacillus roseus</name>
    <dbReference type="NCBI Taxonomy" id="502259"/>
    <lineage>
        <taxon>Bacteria</taxon>
        <taxon>Pseudomonadati</taxon>
        <taxon>Bacteroidota</taxon>
        <taxon>Cytophagia</taxon>
        <taxon>Cytophagales</taxon>
        <taxon>Flectobacillaceae</taxon>
        <taxon>Flectobacillus</taxon>
    </lineage>
</organism>
<evidence type="ECO:0000313" key="3">
    <source>
        <dbReference type="Proteomes" id="UP001236507"/>
    </source>
</evidence>